<gene>
    <name evidence="2" type="ORF">UMAG_06439</name>
</gene>
<evidence type="ECO:0000313" key="2">
    <source>
        <dbReference type="EMBL" id="KIS65734.1"/>
    </source>
</evidence>
<protein>
    <submittedName>
        <fullName evidence="2">Uncharacterized protein</fullName>
    </submittedName>
</protein>
<proteinExistence type="predicted"/>
<dbReference type="VEuPathDB" id="FungiDB:UMAG_06439"/>
<dbReference type="RefSeq" id="XP_011392716.1">
    <property type="nucleotide sequence ID" value="XM_011394414.1"/>
</dbReference>
<dbReference type="InParanoid" id="A0A0D1DMI2"/>
<evidence type="ECO:0000256" key="1">
    <source>
        <dbReference type="SAM" id="MobiDB-lite"/>
    </source>
</evidence>
<sequence length="164" mass="18051">MGMESKVFLPPKRGGSNNATPTFPTRRARGTPPWDTTSPSTIAYLDTTAEFIRTSIIHRTPNKVKIGGAGHVGRDNGIECWCVVSKGGRWQAAKFRWIFTKAIRLYGTTFGIVQKTFMHVSSLKEVSLDMLGRRHPGPGLIAVTGIRLAMDNNSDYGEEIVIDS</sequence>
<accession>A0A0D1DMI2</accession>
<reference evidence="2 3" key="1">
    <citation type="journal article" date="2006" name="Nature">
        <title>Insights from the genome of the biotrophic fungal plant pathogen Ustilago maydis.</title>
        <authorList>
            <person name="Kamper J."/>
            <person name="Kahmann R."/>
            <person name="Bolker M."/>
            <person name="Ma L.J."/>
            <person name="Brefort T."/>
            <person name="Saville B.J."/>
            <person name="Banuett F."/>
            <person name="Kronstad J.W."/>
            <person name="Gold S.E."/>
            <person name="Muller O."/>
            <person name="Perlin M.H."/>
            <person name="Wosten H.A."/>
            <person name="de Vries R."/>
            <person name="Ruiz-Herrera J."/>
            <person name="Reynaga-Pena C.G."/>
            <person name="Snetselaar K."/>
            <person name="McCann M."/>
            <person name="Perez-Martin J."/>
            <person name="Feldbrugge M."/>
            <person name="Basse C.W."/>
            <person name="Steinberg G."/>
            <person name="Ibeas J.I."/>
            <person name="Holloman W."/>
            <person name="Guzman P."/>
            <person name="Farman M."/>
            <person name="Stajich J.E."/>
            <person name="Sentandreu R."/>
            <person name="Gonzalez-Prieto J.M."/>
            <person name="Kennell J.C."/>
            <person name="Molina L."/>
            <person name="Schirawski J."/>
            <person name="Mendoza-Mendoza A."/>
            <person name="Greilinger D."/>
            <person name="Munch K."/>
            <person name="Rossel N."/>
            <person name="Scherer M."/>
            <person name="Vranes M."/>
            <person name="Ladendorf O."/>
            <person name="Vincon V."/>
            <person name="Fuchs U."/>
            <person name="Sandrock B."/>
            <person name="Meng S."/>
            <person name="Ho E.C."/>
            <person name="Cahill M.J."/>
            <person name="Boyce K.J."/>
            <person name="Klose J."/>
            <person name="Klosterman S.J."/>
            <person name="Deelstra H.J."/>
            <person name="Ortiz-Castellanos L."/>
            <person name="Li W."/>
            <person name="Sanchez-Alonso P."/>
            <person name="Schreier P.H."/>
            <person name="Hauser-Hahn I."/>
            <person name="Vaupel M."/>
            <person name="Koopmann E."/>
            <person name="Friedrich G."/>
            <person name="Voss H."/>
            <person name="Schluter T."/>
            <person name="Margolis J."/>
            <person name="Platt D."/>
            <person name="Swimmer C."/>
            <person name="Gnirke A."/>
            <person name="Chen F."/>
            <person name="Vysotskaia V."/>
            <person name="Mannhaupt G."/>
            <person name="Guldener U."/>
            <person name="Munsterkotter M."/>
            <person name="Haase D."/>
            <person name="Oesterheld M."/>
            <person name="Mewes H.W."/>
            <person name="Mauceli E.W."/>
            <person name="DeCaprio D."/>
            <person name="Wade C.M."/>
            <person name="Butler J."/>
            <person name="Young S."/>
            <person name="Jaffe D.B."/>
            <person name="Calvo S."/>
            <person name="Nusbaum C."/>
            <person name="Galagan J."/>
            <person name="Birren B.W."/>
        </authorList>
    </citation>
    <scope>NUCLEOTIDE SEQUENCE [LARGE SCALE GENOMIC DNA]</scope>
    <source>
        <strain evidence="3">DSM 14603 / FGSC 9021 / UM521</strain>
    </source>
</reference>
<dbReference type="KEGG" id="uma:UMAG_06439"/>
<dbReference type="Proteomes" id="UP000000561">
    <property type="component" value="Chromosome 23"/>
</dbReference>
<dbReference type="GeneID" id="23566030"/>
<dbReference type="EMBL" id="CM003162">
    <property type="protein sequence ID" value="KIS65734.1"/>
    <property type="molecule type" value="Genomic_DNA"/>
</dbReference>
<dbReference type="AlphaFoldDB" id="A0A0D1DMI2"/>
<keyword evidence="3" id="KW-1185">Reference proteome</keyword>
<organism evidence="2 3">
    <name type="scientific">Mycosarcoma maydis</name>
    <name type="common">Corn smut fungus</name>
    <name type="synonym">Ustilago maydis</name>
    <dbReference type="NCBI Taxonomy" id="5270"/>
    <lineage>
        <taxon>Eukaryota</taxon>
        <taxon>Fungi</taxon>
        <taxon>Dikarya</taxon>
        <taxon>Basidiomycota</taxon>
        <taxon>Ustilaginomycotina</taxon>
        <taxon>Ustilaginomycetes</taxon>
        <taxon>Ustilaginales</taxon>
        <taxon>Ustilaginaceae</taxon>
        <taxon>Mycosarcoma</taxon>
    </lineage>
</organism>
<name>A0A0D1DMI2_MYCMD</name>
<feature type="region of interest" description="Disordered" evidence="1">
    <location>
        <begin position="1"/>
        <end position="39"/>
    </location>
</feature>
<evidence type="ECO:0000313" key="3">
    <source>
        <dbReference type="Proteomes" id="UP000000561"/>
    </source>
</evidence>